<dbReference type="GO" id="GO:0006351">
    <property type="term" value="P:DNA-templated transcription"/>
    <property type="evidence" value="ECO:0007669"/>
    <property type="project" value="InterPro"/>
</dbReference>
<dbReference type="SUPFAM" id="SSF57701">
    <property type="entry name" value="Zn2/Cys6 DNA-binding domain"/>
    <property type="match status" value="1"/>
</dbReference>
<dbReference type="PROSITE" id="PS50048">
    <property type="entry name" value="ZN2_CY6_FUNGAL_2"/>
    <property type="match status" value="1"/>
</dbReference>
<dbReference type="Gene3D" id="4.10.240.10">
    <property type="entry name" value="Zn(2)-C6 fungal-type DNA-binding domain"/>
    <property type="match status" value="1"/>
</dbReference>
<accession>A0AAD4KN13</accession>
<sequence>MEGRVGSTQMPAKTRRAQACNQCRAKKIRCNGNFPCANCLDRAVDCVVTTRRRPRTAGRPNRESTDLTRRIDQIENLLHASAEKDSTTPAAVQPNSDPPKYLSEQSVISKSPTFIYHHPDGQAIEPLVVSNSSPAVLDGQDIEDESSSVYAAEALNLEYYGPRSLLSIFSKPAVTWIMSRVKTPGFNIIALRFVTDVSRTLKINDTLSSSRAPEPPPEIAWQYTKAFFEEAPAQAFGIVDRVWFESRLRAHFNNSMPDDKSYYALRNIVWASGSRIVLSKTVTSFVETWQASWAWFENALSVHTEIIFFRSSMIAVQVLILMAYYSEGMGKISLQYMLCSDAIRLSCAKGLHRQPARSWNISLHEISHRNWMFWSIYCLEKQICSRSGRPSIIDDDEISSQVPEKALSGQLGDTIYCHVLIQLIRLCSTTKKRLSSAQALRQTPAQLIETIRNLNQELDGLKRSIQPDFALDAPLETSQLPKGMTLRQAQSLQSHYFSLVLDINTPLAYPWSGVHTSIDQDMAALAQIGASCDAVARASRAAILATRQIRVDASCTALVATYTPVYCFSNLFLHILRNTTTAQSDLVLLDMALGYFSNIEFVTGLELSFRFVREMCHFARLAVEEMQKTKQGAGEINNPAELTPLSRDHIMDIVASDMVDNFPLHVRVL</sequence>
<dbReference type="InterPro" id="IPR001138">
    <property type="entry name" value="Zn2Cys6_DnaBD"/>
</dbReference>
<dbReference type="PROSITE" id="PS00463">
    <property type="entry name" value="ZN2_CY6_FUNGAL_1"/>
    <property type="match status" value="1"/>
</dbReference>
<feature type="region of interest" description="Disordered" evidence="6">
    <location>
        <begin position="80"/>
        <end position="103"/>
    </location>
</feature>
<feature type="domain" description="Zn(2)-C6 fungal-type" evidence="7">
    <location>
        <begin position="19"/>
        <end position="48"/>
    </location>
</feature>
<evidence type="ECO:0000256" key="2">
    <source>
        <dbReference type="ARBA" id="ARBA00023015"/>
    </source>
</evidence>
<dbReference type="Proteomes" id="UP001201262">
    <property type="component" value="Unassembled WGS sequence"/>
</dbReference>
<dbReference type="GeneID" id="70247550"/>
<keyword evidence="2" id="KW-0805">Transcription regulation</keyword>
<keyword evidence="5" id="KW-0539">Nucleus</keyword>
<dbReference type="InterPro" id="IPR036864">
    <property type="entry name" value="Zn2-C6_fun-type_DNA-bd_sf"/>
</dbReference>
<name>A0AAD4KN13_9EURO</name>
<evidence type="ECO:0000313" key="9">
    <source>
        <dbReference type="Proteomes" id="UP001201262"/>
    </source>
</evidence>
<dbReference type="SMART" id="SM00066">
    <property type="entry name" value="GAL4"/>
    <property type="match status" value="1"/>
</dbReference>
<dbReference type="CDD" id="cd12148">
    <property type="entry name" value="fungal_TF_MHR"/>
    <property type="match status" value="1"/>
</dbReference>
<evidence type="ECO:0000259" key="7">
    <source>
        <dbReference type="PROSITE" id="PS50048"/>
    </source>
</evidence>
<dbReference type="GO" id="GO:0000981">
    <property type="term" value="F:DNA-binding transcription factor activity, RNA polymerase II-specific"/>
    <property type="evidence" value="ECO:0007669"/>
    <property type="project" value="InterPro"/>
</dbReference>
<protein>
    <submittedName>
        <fullName evidence="8">Fungal-specific transcription factor domain-containing protein</fullName>
    </submittedName>
</protein>
<dbReference type="AlphaFoldDB" id="A0AAD4KN13"/>
<dbReference type="InterPro" id="IPR007219">
    <property type="entry name" value="XnlR_reg_dom"/>
</dbReference>
<dbReference type="PANTHER" id="PTHR46910">
    <property type="entry name" value="TRANSCRIPTION FACTOR PDR1"/>
    <property type="match status" value="1"/>
</dbReference>
<keyword evidence="9" id="KW-1185">Reference proteome</keyword>
<evidence type="ECO:0000256" key="4">
    <source>
        <dbReference type="ARBA" id="ARBA00023163"/>
    </source>
</evidence>
<dbReference type="CDD" id="cd00067">
    <property type="entry name" value="GAL4"/>
    <property type="match status" value="1"/>
</dbReference>
<organism evidence="8 9">
    <name type="scientific">Talaromyces proteolyticus</name>
    <dbReference type="NCBI Taxonomy" id="1131652"/>
    <lineage>
        <taxon>Eukaryota</taxon>
        <taxon>Fungi</taxon>
        <taxon>Dikarya</taxon>
        <taxon>Ascomycota</taxon>
        <taxon>Pezizomycotina</taxon>
        <taxon>Eurotiomycetes</taxon>
        <taxon>Eurotiomycetidae</taxon>
        <taxon>Eurotiales</taxon>
        <taxon>Trichocomaceae</taxon>
        <taxon>Talaromyces</taxon>
        <taxon>Talaromyces sect. Bacilispori</taxon>
    </lineage>
</organism>
<keyword evidence="4" id="KW-0804">Transcription</keyword>
<dbReference type="InterPro" id="IPR050987">
    <property type="entry name" value="AtrR-like"/>
</dbReference>
<dbReference type="EMBL" id="JAJTJA010000012">
    <property type="protein sequence ID" value="KAH8691680.1"/>
    <property type="molecule type" value="Genomic_DNA"/>
</dbReference>
<dbReference type="Pfam" id="PF00172">
    <property type="entry name" value="Zn_clus"/>
    <property type="match status" value="1"/>
</dbReference>
<evidence type="ECO:0000256" key="5">
    <source>
        <dbReference type="ARBA" id="ARBA00023242"/>
    </source>
</evidence>
<dbReference type="RefSeq" id="XP_046067772.1">
    <property type="nucleotide sequence ID" value="XM_046217263.1"/>
</dbReference>
<dbReference type="PANTHER" id="PTHR46910:SF25">
    <property type="entry name" value="ABC-TRANSPORTER-REGULATING TRANSCRIPTION FACTOR"/>
    <property type="match status" value="1"/>
</dbReference>
<evidence type="ECO:0000256" key="6">
    <source>
        <dbReference type="SAM" id="MobiDB-lite"/>
    </source>
</evidence>
<dbReference type="GO" id="GO:0008270">
    <property type="term" value="F:zinc ion binding"/>
    <property type="evidence" value="ECO:0007669"/>
    <property type="project" value="InterPro"/>
</dbReference>
<comment type="caution">
    <text evidence="8">The sequence shown here is derived from an EMBL/GenBank/DDBJ whole genome shotgun (WGS) entry which is preliminary data.</text>
</comment>
<keyword evidence="3" id="KW-0238">DNA-binding</keyword>
<reference evidence="8" key="1">
    <citation type="submission" date="2021-12" db="EMBL/GenBank/DDBJ databases">
        <title>Convergent genome expansion in fungi linked to evolution of root-endophyte symbiosis.</title>
        <authorList>
            <consortium name="DOE Joint Genome Institute"/>
            <person name="Ke Y.-H."/>
            <person name="Bonito G."/>
            <person name="Liao H.-L."/>
            <person name="Looney B."/>
            <person name="Rojas-Flechas A."/>
            <person name="Nash J."/>
            <person name="Hameed K."/>
            <person name="Schadt C."/>
            <person name="Martin F."/>
            <person name="Crous P.W."/>
            <person name="Miettinen O."/>
            <person name="Magnuson J.K."/>
            <person name="Labbe J."/>
            <person name="Jacobson D."/>
            <person name="Doktycz M.J."/>
            <person name="Veneault-Fourrey C."/>
            <person name="Kuo A."/>
            <person name="Mondo S."/>
            <person name="Calhoun S."/>
            <person name="Riley R."/>
            <person name="Ohm R."/>
            <person name="LaButti K."/>
            <person name="Andreopoulos B."/>
            <person name="Pangilinan J."/>
            <person name="Nolan M."/>
            <person name="Tritt A."/>
            <person name="Clum A."/>
            <person name="Lipzen A."/>
            <person name="Daum C."/>
            <person name="Barry K."/>
            <person name="Grigoriev I.V."/>
            <person name="Vilgalys R."/>
        </authorList>
    </citation>
    <scope>NUCLEOTIDE SEQUENCE</scope>
    <source>
        <strain evidence="8">PMI_201</strain>
    </source>
</reference>
<gene>
    <name evidence="8" type="ORF">BGW36DRAFT_388760</name>
</gene>
<evidence type="ECO:0000313" key="8">
    <source>
        <dbReference type="EMBL" id="KAH8691680.1"/>
    </source>
</evidence>
<evidence type="ECO:0000256" key="3">
    <source>
        <dbReference type="ARBA" id="ARBA00023125"/>
    </source>
</evidence>
<keyword evidence="1" id="KW-0479">Metal-binding</keyword>
<evidence type="ECO:0000256" key="1">
    <source>
        <dbReference type="ARBA" id="ARBA00022723"/>
    </source>
</evidence>
<proteinExistence type="predicted"/>
<dbReference type="Pfam" id="PF04082">
    <property type="entry name" value="Fungal_trans"/>
    <property type="match status" value="1"/>
</dbReference>
<dbReference type="SMART" id="SM00906">
    <property type="entry name" value="Fungal_trans"/>
    <property type="match status" value="1"/>
</dbReference>
<dbReference type="GO" id="GO:0003677">
    <property type="term" value="F:DNA binding"/>
    <property type="evidence" value="ECO:0007669"/>
    <property type="project" value="UniProtKB-KW"/>
</dbReference>